<comment type="caution">
    <text evidence="1">The sequence shown here is derived from an EMBL/GenBank/DDBJ whole genome shotgun (WGS) entry which is preliminary data.</text>
</comment>
<protein>
    <submittedName>
        <fullName evidence="1">Uncharacterized protein</fullName>
    </submittedName>
</protein>
<accession>A0A818YQE3</accession>
<dbReference type="AlphaFoldDB" id="A0A818YQE3"/>
<dbReference type="InterPro" id="IPR029058">
    <property type="entry name" value="AB_hydrolase_fold"/>
</dbReference>
<sequence length="175" mass="20182">LVTVIVNYSLSPNLIDAVVQNCTAAITWVHYHISNYGGNPNRIFLMEYSINIILKIRSMILFYSMHLGLDICKYLSQISSKIHKHHLTCIKVFSSNPEKWSMASPMKYCKNIRIPHLFLIGERTDSLIQIQNRDLLGILTASQQAPAEFYEIPVQIIQQYLSIYYLVEVKSTILF</sequence>
<dbReference type="Proteomes" id="UP000663842">
    <property type="component" value="Unassembled WGS sequence"/>
</dbReference>
<dbReference type="SUPFAM" id="SSF53474">
    <property type="entry name" value="alpha/beta-Hydrolases"/>
    <property type="match status" value="1"/>
</dbReference>
<evidence type="ECO:0000313" key="1">
    <source>
        <dbReference type="EMBL" id="CAF3753205.1"/>
    </source>
</evidence>
<name>A0A818YQE3_9BILA</name>
<dbReference type="EMBL" id="CAJOBF010000126">
    <property type="protein sequence ID" value="CAF3753205.1"/>
    <property type="molecule type" value="Genomic_DNA"/>
</dbReference>
<organism evidence="1 2">
    <name type="scientific">Rotaria magnacalcarata</name>
    <dbReference type="NCBI Taxonomy" id="392030"/>
    <lineage>
        <taxon>Eukaryota</taxon>
        <taxon>Metazoa</taxon>
        <taxon>Spiralia</taxon>
        <taxon>Gnathifera</taxon>
        <taxon>Rotifera</taxon>
        <taxon>Eurotatoria</taxon>
        <taxon>Bdelloidea</taxon>
        <taxon>Philodinida</taxon>
        <taxon>Philodinidae</taxon>
        <taxon>Rotaria</taxon>
    </lineage>
</organism>
<gene>
    <name evidence="1" type="ORF">UXM345_LOCUS2125</name>
</gene>
<proteinExistence type="predicted"/>
<reference evidence="1" key="1">
    <citation type="submission" date="2021-02" db="EMBL/GenBank/DDBJ databases">
        <authorList>
            <person name="Nowell W R."/>
        </authorList>
    </citation>
    <scope>NUCLEOTIDE SEQUENCE</scope>
</reference>
<dbReference type="Gene3D" id="3.40.50.1820">
    <property type="entry name" value="alpha/beta hydrolase"/>
    <property type="match status" value="1"/>
</dbReference>
<evidence type="ECO:0000313" key="2">
    <source>
        <dbReference type="Proteomes" id="UP000663842"/>
    </source>
</evidence>
<feature type="non-terminal residue" evidence="1">
    <location>
        <position position="1"/>
    </location>
</feature>